<protein>
    <submittedName>
        <fullName evidence="6">Electron transport protein Sco1/SenC/PrrC</fullName>
    </submittedName>
</protein>
<dbReference type="PANTHER" id="PTHR12151:SF25">
    <property type="entry name" value="LINALOOL DEHYDRATASE_ISOMERASE DOMAIN-CONTAINING PROTEIN"/>
    <property type="match status" value="1"/>
</dbReference>
<dbReference type="PANTHER" id="PTHR12151">
    <property type="entry name" value="ELECTRON TRANSPORT PROTIN SCO1/SENC FAMILY MEMBER"/>
    <property type="match status" value="1"/>
</dbReference>
<evidence type="ECO:0000256" key="1">
    <source>
        <dbReference type="ARBA" id="ARBA00010996"/>
    </source>
</evidence>
<feature type="binding site" evidence="3">
    <location>
        <position position="99"/>
    </location>
    <ligand>
        <name>Cu cation</name>
        <dbReference type="ChEBI" id="CHEBI:23378"/>
    </ligand>
</feature>
<dbReference type="OrthoDB" id="9790194at2"/>
<evidence type="ECO:0000256" key="3">
    <source>
        <dbReference type="PIRSR" id="PIRSR603782-1"/>
    </source>
</evidence>
<comment type="caution">
    <text evidence="6">The sequence shown here is derived from an EMBL/GenBank/DDBJ whole genome shotgun (WGS) entry which is preliminary data.</text>
</comment>
<organism evidence="6 7">
    <name type="scientific">Gluconacetobacter entanii</name>
    <dbReference type="NCBI Taxonomy" id="108528"/>
    <lineage>
        <taxon>Bacteria</taxon>
        <taxon>Pseudomonadati</taxon>
        <taxon>Pseudomonadota</taxon>
        <taxon>Alphaproteobacteria</taxon>
        <taxon>Acetobacterales</taxon>
        <taxon>Acetobacteraceae</taxon>
        <taxon>Gluconacetobacter</taxon>
    </lineage>
</organism>
<dbReference type="EMBL" id="NKUF01000013">
    <property type="protein sequence ID" value="PYD63306.1"/>
    <property type="molecule type" value="Genomic_DNA"/>
</dbReference>
<dbReference type="AlphaFoldDB" id="A0A318PY74"/>
<dbReference type="InterPro" id="IPR036249">
    <property type="entry name" value="Thioredoxin-like_sf"/>
</dbReference>
<feature type="binding site" evidence="3">
    <location>
        <position position="186"/>
    </location>
    <ligand>
        <name>Cu cation</name>
        <dbReference type="ChEBI" id="CHEBI:23378"/>
    </ligand>
</feature>
<proteinExistence type="inferred from homology"/>
<reference evidence="6 7" key="1">
    <citation type="submission" date="2017-07" db="EMBL/GenBank/DDBJ databases">
        <title>A draft genome sequence of Gluconacetobacter entanii LTH 4560.</title>
        <authorList>
            <person name="Skraban J."/>
            <person name="Cleenwerck I."/>
            <person name="Vandamme P."/>
            <person name="Trcek J."/>
        </authorList>
    </citation>
    <scope>NUCLEOTIDE SEQUENCE [LARGE SCALE GENOMIC DNA]</scope>
    <source>
        <strain evidence="6 7">LTH 4560</strain>
    </source>
</reference>
<evidence type="ECO:0000313" key="6">
    <source>
        <dbReference type="EMBL" id="PYD63306.1"/>
    </source>
</evidence>
<feature type="disulfide bond" description="Redox-active" evidence="4">
    <location>
        <begin position="95"/>
        <end position="99"/>
    </location>
</feature>
<dbReference type="Pfam" id="PF02630">
    <property type="entry name" value="SCO1-SenC"/>
    <property type="match status" value="1"/>
</dbReference>
<dbReference type="SUPFAM" id="SSF52833">
    <property type="entry name" value="Thioredoxin-like"/>
    <property type="match status" value="1"/>
</dbReference>
<accession>A0A318PY74</accession>
<dbReference type="FunFam" id="3.40.30.10:FF:000013">
    <property type="entry name" value="Blast:Protein SCO1 homolog, mitochondrial"/>
    <property type="match status" value="1"/>
</dbReference>
<sequence length="223" mass="24312">MKEPSSSPGRARARKDARGIAPDVRKRRERRALLGLMAATAVLLCAAAGLRALMLGRPAEEIGGPYTLTDDTDHVVTEQSFHGHYTLLYFGYTHCLDVCPLTLATVTAALDRLGARGAQVVPVFISIDPARDTPARVHEYVTSFSPRIVGLTGDAQAIRNVAAEFHVMVRPRQMTAATAGNYQMDHSSMLFLMDGRNHLVSMFPVDSSAEEIATRLRNLLPAQ</sequence>
<feature type="binding site" evidence="3">
    <location>
        <position position="95"/>
    </location>
    <ligand>
        <name>Cu cation</name>
        <dbReference type="ChEBI" id="CHEBI:23378"/>
    </ligand>
</feature>
<dbReference type="Gene3D" id="3.40.30.10">
    <property type="entry name" value="Glutaredoxin"/>
    <property type="match status" value="1"/>
</dbReference>
<feature type="region of interest" description="Disordered" evidence="5">
    <location>
        <begin position="1"/>
        <end position="22"/>
    </location>
</feature>
<comment type="similarity">
    <text evidence="1">Belongs to the SCO1/2 family.</text>
</comment>
<dbReference type="GO" id="GO:0046872">
    <property type="term" value="F:metal ion binding"/>
    <property type="evidence" value="ECO:0007669"/>
    <property type="project" value="UniProtKB-KW"/>
</dbReference>
<keyword evidence="2 3" id="KW-0186">Copper</keyword>
<dbReference type="Proteomes" id="UP000248301">
    <property type="component" value="Unassembled WGS sequence"/>
</dbReference>
<name>A0A318PY74_9PROT</name>
<keyword evidence="3" id="KW-0479">Metal-binding</keyword>
<dbReference type="RefSeq" id="WP_110913389.1">
    <property type="nucleotide sequence ID" value="NZ_NKUF01000013.1"/>
</dbReference>
<evidence type="ECO:0000256" key="5">
    <source>
        <dbReference type="SAM" id="MobiDB-lite"/>
    </source>
</evidence>
<dbReference type="CDD" id="cd02968">
    <property type="entry name" value="SCO"/>
    <property type="match status" value="1"/>
</dbReference>
<gene>
    <name evidence="6" type="ORF">CFR72_07565</name>
</gene>
<evidence type="ECO:0000256" key="4">
    <source>
        <dbReference type="PIRSR" id="PIRSR603782-2"/>
    </source>
</evidence>
<evidence type="ECO:0000256" key="2">
    <source>
        <dbReference type="ARBA" id="ARBA00023008"/>
    </source>
</evidence>
<evidence type="ECO:0000313" key="7">
    <source>
        <dbReference type="Proteomes" id="UP000248301"/>
    </source>
</evidence>
<dbReference type="InterPro" id="IPR003782">
    <property type="entry name" value="SCO1/SenC"/>
</dbReference>
<keyword evidence="4" id="KW-1015">Disulfide bond</keyword>